<organism evidence="1 2">
    <name type="scientific">Lipomyces orientalis</name>
    <dbReference type="NCBI Taxonomy" id="1233043"/>
    <lineage>
        <taxon>Eukaryota</taxon>
        <taxon>Fungi</taxon>
        <taxon>Dikarya</taxon>
        <taxon>Ascomycota</taxon>
        <taxon>Saccharomycotina</taxon>
        <taxon>Lipomycetes</taxon>
        <taxon>Lipomycetales</taxon>
        <taxon>Lipomycetaceae</taxon>
        <taxon>Lipomyces</taxon>
    </lineage>
</organism>
<keyword evidence="2" id="KW-1185">Reference proteome</keyword>
<comment type="caution">
    <text evidence="1">The sequence shown here is derived from an EMBL/GenBank/DDBJ whole genome shotgun (WGS) entry which is preliminary data.</text>
</comment>
<evidence type="ECO:0000313" key="2">
    <source>
        <dbReference type="Proteomes" id="UP001489719"/>
    </source>
</evidence>
<dbReference type="EMBL" id="MU970087">
    <property type="protein sequence ID" value="KAK9321902.1"/>
    <property type="molecule type" value="Genomic_DNA"/>
</dbReference>
<proteinExistence type="predicted"/>
<dbReference type="Proteomes" id="UP001489719">
    <property type="component" value="Unassembled WGS sequence"/>
</dbReference>
<protein>
    <submittedName>
        <fullName evidence="1">Uncharacterized protein</fullName>
    </submittedName>
</protein>
<name>A0ACC3TL69_9ASCO</name>
<reference evidence="2" key="1">
    <citation type="journal article" date="2024" name="Front. Bioeng. Biotechnol.">
        <title>Genome-scale model development and genomic sequencing of the oleaginous clade Lipomyces.</title>
        <authorList>
            <person name="Czajka J.J."/>
            <person name="Han Y."/>
            <person name="Kim J."/>
            <person name="Mondo S.J."/>
            <person name="Hofstad B.A."/>
            <person name="Robles A."/>
            <person name="Haridas S."/>
            <person name="Riley R."/>
            <person name="LaButti K."/>
            <person name="Pangilinan J."/>
            <person name="Andreopoulos W."/>
            <person name="Lipzen A."/>
            <person name="Yan J."/>
            <person name="Wang M."/>
            <person name="Ng V."/>
            <person name="Grigoriev I.V."/>
            <person name="Spatafora J.W."/>
            <person name="Magnuson J.K."/>
            <person name="Baker S.E."/>
            <person name="Pomraning K.R."/>
        </authorList>
    </citation>
    <scope>NUCLEOTIDE SEQUENCE [LARGE SCALE GENOMIC DNA]</scope>
    <source>
        <strain evidence="2">CBS 10300</strain>
    </source>
</reference>
<evidence type="ECO:0000313" key="1">
    <source>
        <dbReference type="EMBL" id="KAK9321902.1"/>
    </source>
</evidence>
<gene>
    <name evidence="1" type="ORF">V1517DRAFT_324992</name>
</gene>
<sequence>MYPPPAVAPTVIPKDDQLPQLAIVVKSVRSRQSSSEVSASIPPSTPNSSAPSAQTKSPDARGRRRGPVGDDAAGWTASESVAVMGNNGTPHAGSTRSRRKRRRVVEPDREISEIRVNSLLTGKSGTARNRRNDDIPRQHEFKPADATNYVDLTIAGLDTDIDELLSQIRPDSYATRDDPDATSIPALEHIVARQRALLSRRLLVTRRRRDLEIERVRRETIAERENIWVKFLSKRVDLRADMISEVGERIEFIAKGVECAEVPDDWSPDDCESDLEYAPVNSGEQYHRVPRIDWRDGPVAKGLSTDEISDDVALIRSFKSREDDISNDPDLKLINDQDRVLGDLVTTLVDVYHSGRSNTSTDSSPMESLYNASIQVELNEVLDEKSMSPTESQSPGQPAKIQTHNDLYQPLANQHEPPAAEMYSPPPSAVPSPQQTHIAPSHQQQQEVQEEAQYGQHYSHTEYSQPPPNTPHYPHAPPPPPYNYGYSQPYMQPAPPSYPSVTPQQHSYPPEFVHRQEPRPEPKYIPMHQEPYGHPHQRRAQHQDYYYRPPSPHQAPYGPYPHPPQSHPTDQAYYPPPPQHRQQYPLPPPPPPLPQSSQQQLAWHQQPPPPAPQYQSQYASQQQQQQPPPQPPPQQSYPPQHQQYSQHVYPYSQQPPYDSAPAPPTYQHPTGQYQHPNQHYDYPPRQTYGSPQNRPYYDHHYESDHNTPPQSAYNGQSSMYQYNTQDQAQYSYHPPPPPPLPPPPPPPQGHGVHGEQYNYSQPQPYHQQYPHSSAPPAGYPQASYQPVHTSVR</sequence>
<accession>A0ACC3TL69</accession>